<dbReference type="InterPro" id="IPR043154">
    <property type="entry name" value="Sec-1-like_dom1"/>
</dbReference>
<dbReference type="Gene3D" id="3.40.50.1910">
    <property type="match status" value="1"/>
</dbReference>
<dbReference type="InterPro" id="IPR036045">
    <property type="entry name" value="Sec1-like_sf"/>
</dbReference>
<accession>A0ABP1QFL8</accession>
<sequence>MTSLKNVTKQLIINEVLRGSSSATDNKNSNDLNQEWRVLILDKQATKVLTSCCNMQAVATEGISMVEDLYKKRQPFPNLEAVYILQPNSESMECLLQDLKLEQPMYKSFHIFFLEICPMDLFDTLCGVPQKRRIKTLKEINFSFIPAESNVYLLDSESSMKLYYNPQQNDEGNMLVELQKLAERLATVCATLGEFPSIRYRAGYPKNVVFAKALERKLQEYKAGDQGMGEGPEKLRSQLIILDRGFDCVSPVVHELTFQAMIHDLLDVKDNVYTIKSQNKSKDILLDDNDESWKSLKNIHIAEVMQKVPEEYKKFLESKNIHSNKTNIKDLQLMIKKMPQYQKQLTMLDTQINMAADCNSAFKRIEKLCEVEQDLATSVDGEGEKLRDPMPQINPIILDFDVFSEYDKLRVIILYILFKNGVPQSSLQKLLQHANVSSDMHSIVTNLSLLGQNVISGEGNNGNQIPRKEREGVRYKLSRWVPVIKDVMEYALDDNLDKRLFPFQLNRLSETGYRVPTSTRYGWHNQGSLPRNRPKIIIFVMGGVTYSEIRSAYEVNSQQNDYEVIIGKKR</sequence>
<dbReference type="Pfam" id="PF00995">
    <property type="entry name" value="Sec1"/>
    <property type="match status" value="1"/>
</dbReference>
<reference evidence="2 3" key="1">
    <citation type="submission" date="2024-08" db="EMBL/GenBank/DDBJ databases">
        <authorList>
            <person name="Cucini C."/>
            <person name="Frati F."/>
        </authorList>
    </citation>
    <scope>NUCLEOTIDE SEQUENCE [LARGE SCALE GENOMIC DNA]</scope>
</reference>
<name>A0ABP1QFL8_9HEXA</name>
<proteinExistence type="inferred from homology"/>
<dbReference type="InterPro" id="IPR027482">
    <property type="entry name" value="Sec1-like_dom2"/>
</dbReference>
<comment type="caution">
    <text evidence="2">The sequence shown here is derived from an EMBL/GenBank/DDBJ whole genome shotgun (WGS) entry which is preliminary data.</text>
</comment>
<evidence type="ECO:0000313" key="2">
    <source>
        <dbReference type="EMBL" id="CAL8101463.1"/>
    </source>
</evidence>
<dbReference type="PIRSF" id="PIRSF005715">
    <property type="entry name" value="VPS45_Sec1"/>
    <property type="match status" value="1"/>
</dbReference>
<dbReference type="Proteomes" id="UP001642540">
    <property type="component" value="Unassembled WGS sequence"/>
</dbReference>
<keyword evidence="3" id="KW-1185">Reference proteome</keyword>
<dbReference type="InterPro" id="IPR043127">
    <property type="entry name" value="Sec-1-like_dom3a"/>
</dbReference>
<evidence type="ECO:0000256" key="1">
    <source>
        <dbReference type="ARBA" id="ARBA00009884"/>
    </source>
</evidence>
<dbReference type="Gene3D" id="3.40.50.2060">
    <property type="match status" value="1"/>
</dbReference>
<organism evidence="2 3">
    <name type="scientific">Orchesella dallaii</name>
    <dbReference type="NCBI Taxonomy" id="48710"/>
    <lineage>
        <taxon>Eukaryota</taxon>
        <taxon>Metazoa</taxon>
        <taxon>Ecdysozoa</taxon>
        <taxon>Arthropoda</taxon>
        <taxon>Hexapoda</taxon>
        <taxon>Collembola</taxon>
        <taxon>Entomobryomorpha</taxon>
        <taxon>Entomobryoidea</taxon>
        <taxon>Orchesellidae</taxon>
        <taxon>Orchesellinae</taxon>
        <taxon>Orchesella</taxon>
    </lineage>
</organism>
<dbReference type="EMBL" id="CAXLJM020000033">
    <property type="protein sequence ID" value="CAL8101463.1"/>
    <property type="molecule type" value="Genomic_DNA"/>
</dbReference>
<evidence type="ECO:0008006" key="4">
    <source>
        <dbReference type="Google" id="ProtNLM"/>
    </source>
</evidence>
<dbReference type="Gene3D" id="1.25.40.60">
    <property type="match status" value="1"/>
</dbReference>
<dbReference type="PANTHER" id="PTHR11679">
    <property type="entry name" value="VESICLE PROTEIN SORTING-ASSOCIATED"/>
    <property type="match status" value="1"/>
</dbReference>
<dbReference type="InterPro" id="IPR001619">
    <property type="entry name" value="Sec1-like"/>
</dbReference>
<dbReference type="Gene3D" id="3.90.830.10">
    <property type="entry name" value="Syntaxin Binding Protein 1, Chain A, domain 2"/>
    <property type="match status" value="1"/>
</dbReference>
<dbReference type="SUPFAM" id="SSF56815">
    <property type="entry name" value="Sec1/munc18-like (SM) proteins"/>
    <property type="match status" value="1"/>
</dbReference>
<protein>
    <recommendedName>
        <fullName evidence="4">Protein ROP</fullName>
    </recommendedName>
</protein>
<evidence type="ECO:0000313" key="3">
    <source>
        <dbReference type="Proteomes" id="UP001642540"/>
    </source>
</evidence>
<comment type="similarity">
    <text evidence="1">Belongs to the STXBP/unc-18/SEC1 family.</text>
</comment>
<gene>
    <name evidence="2" type="ORF">ODALV1_LOCUS10850</name>
</gene>